<dbReference type="Proteomes" id="UP000507222">
    <property type="component" value="Unassembled WGS sequence"/>
</dbReference>
<dbReference type="EMBL" id="CAEKDK010000005">
    <property type="protein sequence ID" value="CAB4279038.1"/>
    <property type="molecule type" value="Genomic_DNA"/>
</dbReference>
<feature type="compositionally biased region" description="Low complexity" evidence="1">
    <location>
        <begin position="10"/>
        <end position="29"/>
    </location>
</feature>
<sequence length="158" mass="17607">MRSKPKCKSKSNSNSKSKSKSKSNSNSKSLALSVFVENVVSEEEAVPLSSYDPELVAAEKCSQPKTQQQQPKCLRRSPRLSPLPDLPPETEFKSILGNVASRKFENKCTTSIRRSPRFTSPVAEAENSKTGTASLQVHAIVPWARGKNTYLYRYRESQ</sequence>
<evidence type="ECO:0000313" key="3">
    <source>
        <dbReference type="Proteomes" id="UP000507222"/>
    </source>
</evidence>
<accession>A0A6J5UYZ6</accession>
<proteinExistence type="predicted"/>
<gene>
    <name evidence="2" type="ORF">CURHAP_LOCUS31066</name>
</gene>
<feature type="region of interest" description="Disordered" evidence="1">
    <location>
        <begin position="59"/>
        <end position="91"/>
    </location>
</feature>
<evidence type="ECO:0000256" key="1">
    <source>
        <dbReference type="SAM" id="MobiDB-lite"/>
    </source>
</evidence>
<organism evidence="2 3">
    <name type="scientific">Prunus armeniaca</name>
    <name type="common">Apricot</name>
    <name type="synonym">Armeniaca vulgaris</name>
    <dbReference type="NCBI Taxonomy" id="36596"/>
    <lineage>
        <taxon>Eukaryota</taxon>
        <taxon>Viridiplantae</taxon>
        <taxon>Streptophyta</taxon>
        <taxon>Embryophyta</taxon>
        <taxon>Tracheophyta</taxon>
        <taxon>Spermatophyta</taxon>
        <taxon>Magnoliopsida</taxon>
        <taxon>eudicotyledons</taxon>
        <taxon>Gunneridae</taxon>
        <taxon>Pentapetalae</taxon>
        <taxon>rosids</taxon>
        <taxon>fabids</taxon>
        <taxon>Rosales</taxon>
        <taxon>Rosaceae</taxon>
        <taxon>Amygdaloideae</taxon>
        <taxon>Amygdaleae</taxon>
        <taxon>Prunus</taxon>
    </lineage>
</organism>
<reference evidence="2 3" key="1">
    <citation type="submission" date="2020-05" db="EMBL/GenBank/DDBJ databases">
        <authorList>
            <person name="Campoy J."/>
            <person name="Schneeberger K."/>
            <person name="Spophaly S."/>
        </authorList>
    </citation>
    <scope>NUCLEOTIDE SEQUENCE [LARGE SCALE GENOMIC DNA]</scope>
    <source>
        <strain evidence="2">PruArmRojPasFocal</strain>
    </source>
</reference>
<name>A0A6J5UYZ6_PRUAR</name>
<evidence type="ECO:0000313" key="2">
    <source>
        <dbReference type="EMBL" id="CAB4279038.1"/>
    </source>
</evidence>
<protein>
    <submittedName>
        <fullName evidence="2">Uncharacterized protein</fullName>
    </submittedName>
</protein>
<feature type="region of interest" description="Disordered" evidence="1">
    <location>
        <begin position="1"/>
        <end position="29"/>
    </location>
</feature>
<dbReference type="AlphaFoldDB" id="A0A6J5UYZ6"/>